<dbReference type="PROSITE" id="PS51257">
    <property type="entry name" value="PROKAR_LIPOPROTEIN"/>
    <property type="match status" value="1"/>
</dbReference>
<organism evidence="2 3">
    <name type="scientific">Lentibacillus populi</name>
    <dbReference type="NCBI Taxonomy" id="1827502"/>
    <lineage>
        <taxon>Bacteria</taxon>
        <taxon>Bacillati</taxon>
        <taxon>Bacillota</taxon>
        <taxon>Bacilli</taxon>
        <taxon>Bacillales</taxon>
        <taxon>Bacillaceae</taxon>
        <taxon>Lentibacillus</taxon>
    </lineage>
</organism>
<reference evidence="2" key="1">
    <citation type="journal article" date="2014" name="Int. J. Syst. Evol. Microbiol.">
        <title>Complete genome sequence of Corynebacterium casei LMG S-19264T (=DSM 44701T), isolated from a smear-ripened cheese.</title>
        <authorList>
            <consortium name="US DOE Joint Genome Institute (JGI-PGF)"/>
            <person name="Walter F."/>
            <person name="Albersmeier A."/>
            <person name="Kalinowski J."/>
            <person name="Ruckert C."/>
        </authorList>
    </citation>
    <scope>NUCLEOTIDE SEQUENCE</scope>
    <source>
        <strain evidence="2">CGMCC 1.15454</strain>
    </source>
</reference>
<protein>
    <recommendedName>
        <fullName evidence="4">Lipoprotein</fullName>
    </recommendedName>
</protein>
<evidence type="ECO:0008006" key="4">
    <source>
        <dbReference type="Google" id="ProtNLM"/>
    </source>
</evidence>
<evidence type="ECO:0000313" key="3">
    <source>
        <dbReference type="Proteomes" id="UP000621492"/>
    </source>
</evidence>
<keyword evidence="1" id="KW-0732">Signal</keyword>
<dbReference type="InterPro" id="IPR046720">
    <property type="entry name" value="DUF6612"/>
</dbReference>
<dbReference type="EMBL" id="BMJD01000042">
    <property type="protein sequence ID" value="GGB56290.1"/>
    <property type="molecule type" value="Genomic_DNA"/>
</dbReference>
<comment type="caution">
    <text evidence="2">The sequence shown here is derived from an EMBL/GenBank/DDBJ whole genome shotgun (WGS) entry which is preliminary data.</text>
</comment>
<feature type="signal peptide" evidence="1">
    <location>
        <begin position="1"/>
        <end position="24"/>
    </location>
</feature>
<proteinExistence type="predicted"/>
<feature type="chain" id="PRO_5040871772" description="Lipoprotein" evidence="1">
    <location>
        <begin position="25"/>
        <end position="295"/>
    </location>
</feature>
<keyword evidence="3" id="KW-1185">Reference proteome</keyword>
<dbReference type="Proteomes" id="UP000621492">
    <property type="component" value="Unassembled WGS sequence"/>
</dbReference>
<dbReference type="AlphaFoldDB" id="A0A9W5X733"/>
<dbReference type="Pfam" id="PF20316">
    <property type="entry name" value="DUF6612"/>
    <property type="match status" value="1"/>
</dbReference>
<evidence type="ECO:0000313" key="2">
    <source>
        <dbReference type="EMBL" id="GGB56290.1"/>
    </source>
</evidence>
<accession>A0A9W5X733</accession>
<evidence type="ECO:0000256" key="1">
    <source>
        <dbReference type="SAM" id="SignalP"/>
    </source>
</evidence>
<dbReference type="Gene3D" id="2.50.20.20">
    <property type="match status" value="1"/>
</dbReference>
<reference evidence="2" key="2">
    <citation type="submission" date="2020-09" db="EMBL/GenBank/DDBJ databases">
        <authorList>
            <person name="Sun Q."/>
            <person name="Zhou Y."/>
        </authorList>
    </citation>
    <scope>NUCLEOTIDE SEQUENCE</scope>
    <source>
        <strain evidence="2">CGMCC 1.15454</strain>
    </source>
</reference>
<name>A0A9W5X733_9BACI</name>
<gene>
    <name evidence="2" type="ORF">GCM10011409_37340</name>
</gene>
<sequence>MKKWMLLIVAGVLALVLAACNKTAEPTEGTSKEKESDLTAEEVYTKALETSEKMESAEVSMNLKQRMESEADSVAMDTESKFDTKMTMDPMAVYLKGTTKMTMDGSEEKMPEMDMEMYMVDDGMYMFSDQLGGGNWLKMEGTSMDAIQEMAGQQPNPSDQLKMLKDYAKDLSFEQSDNEFILKLSADGEKFNDLMQQTIKDSLPPELMQQMGEEGKQALENTKINSMNYEITIDKETFEMKTFNMDMDMAMKQNGSALNIVQNMESEYSNINKVDAIEVPADVKENAIDAANQQQ</sequence>
<dbReference type="RefSeq" id="WP_188725659.1">
    <property type="nucleotide sequence ID" value="NZ_BMJD01000042.1"/>
</dbReference>